<dbReference type="InterPro" id="IPR001851">
    <property type="entry name" value="ABC_transp_permease"/>
</dbReference>
<dbReference type="Pfam" id="PF02653">
    <property type="entry name" value="BPD_transp_2"/>
    <property type="match status" value="1"/>
</dbReference>
<dbReference type="Proteomes" id="UP001055804">
    <property type="component" value="Unassembled WGS sequence"/>
</dbReference>
<dbReference type="EMBL" id="JAMZFT010000001">
    <property type="protein sequence ID" value="MCP1335129.1"/>
    <property type="molecule type" value="Genomic_DNA"/>
</dbReference>
<feature type="transmembrane region" description="Helical" evidence="9">
    <location>
        <begin position="268"/>
        <end position="288"/>
    </location>
</feature>
<dbReference type="RefSeq" id="WP_269331084.1">
    <property type="nucleotide sequence ID" value="NZ_JAMZFT010000001.1"/>
</dbReference>
<evidence type="ECO:0000256" key="9">
    <source>
        <dbReference type="SAM" id="Phobius"/>
    </source>
</evidence>
<feature type="transmembrane region" description="Helical" evidence="9">
    <location>
        <begin position="50"/>
        <end position="79"/>
    </location>
</feature>
<evidence type="ECO:0000256" key="2">
    <source>
        <dbReference type="ARBA" id="ARBA00022448"/>
    </source>
</evidence>
<accession>A0A9J6P9W1</accession>
<name>A0A9J6P9W1_9PROT</name>
<comment type="similarity">
    <text evidence="8">Belongs to the binding-protein-dependent transport system permease family. LivHM subfamily.</text>
</comment>
<keyword evidence="3" id="KW-1003">Cell membrane</keyword>
<keyword evidence="11" id="KW-1185">Reference proteome</keyword>
<evidence type="ECO:0000256" key="8">
    <source>
        <dbReference type="ARBA" id="ARBA00037998"/>
    </source>
</evidence>
<keyword evidence="4 9" id="KW-0812">Transmembrane</keyword>
<comment type="caution">
    <text evidence="10">The sequence shown here is derived from an EMBL/GenBank/DDBJ whole genome shotgun (WGS) entry which is preliminary data.</text>
</comment>
<reference evidence="10" key="1">
    <citation type="submission" date="2022-06" db="EMBL/GenBank/DDBJ databases">
        <title>Isolation and Genomics of Futiania mangrovii gen. nov., sp. nov., a Rare and Metabolically-versatile member in the Class Alphaproteobacteria.</title>
        <authorList>
            <person name="Liu L."/>
            <person name="Huang W.-C."/>
            <person name="Pan J."/>
            <person name="Li J."/>
            <person name="Huang Y."/>
            <person name="Du H."/>
            <person name="Liu Y."/>
            <person name="Li M."/>
        </authorList>
    </citation>
    <scope>NUCLEOTIDE SEQUENCE</scope>
    <source>
        <strain evidence="10">FT118</strain>
    </source>
</reference>
<dbReference type="GO" id="GO:0022857">
    <property type="term" value="F:transmembrane transporter activity"/>
    <property type="evidence" value="ECO:0007669"/>
    <property type="project" value="InterPro"/>
</dbReference>
<evidence type="ECO:0000313" key="11">
    <source>
        <dbReference type="Proteomes" id="UP001055804"/>
    </source>
</evidence>
<dbReference type="PANTHER" id="PTHR11795:SF445">
    <property type="entry name" value="AMINO ACID ABC TRANSPORTER PERMEASE PROTEIN"/>
    <property type="match status" value="1"/>
</dbReference>
<protein>
    <submittedName>
        <fullName evidence="10">Branched-chain amino acid ABC transporter permease</fullName>
    </submittedName>
</protein>
<feature type="transmembrane region" description="Helical" evidence="9">
    <location>
        <begin position="20"/>
        <end position="38"/>
    </location>
</feature>
<dbReference type="PANTHER" id="PTHR11795">
    <property type="entry name" value="BRANCHED-CHAIN AMINO ACID TRANSPORT SYSTEM PERMEASE PROTEIN LIVH"/>
    <property type="match status" value="1"/>
</dbReference>
<keyword evidence="7 9" id="KW-0472">Membrane</keyword>
<feature type="transmembrane region" description="Helical" evidence="9">
    <location>
        <begin position="99"/>
        <end position="119"/>
    </location>
</feature>
<dbReference type="InterPro" id="IPR052157">
    <property type="entry name" value="BCAA_transport_permease"/>
</dbReference>
<comment type="subcellular location">
    <subcellularLocation>
        <location evidence="1">Cell membrane</location>
        <topology evidence="1">Multi-pass membrane protein</topology>
    </subcellularLocation>
</comment>
<organism evidence="10 11">
    <name type="scientific">Futiania mangrovi</name>
    <dbReference type="NCBI Taxonomy" id="2959716"/>
    <lineage>
        <taxon>Bacteria</taxon>
        <taxon>Pseudomonadati</taxon>
        <taxon>Pseudomonadota</taxon>
        <taxon>Alphaproteobacteria</taxon>
        <taxon>Futianiales</taxon>
        <taxon>Futianiaceae</taxon>
        <taxon>Futiania</taxon>
    </lineage>
</organism>
<dbReference type="AlphaFoldDB" id="A0A9J6P9W1"/>
<dbReference type="CDD" id="cd06582">
    <property type="entry name" value="TM_PBP1_LivH_like"/>
    <property type="match status" value="1"/>
</dbReference>
<keyword evidence="5" id="KW-0029">Amino-acid transport</keyword>
<feature type="transmembrane region" description="Helical" evidence="9">
    <location>
        <begin position="131"/>
        <end position="162"/>
    </location>
</feature>
<evidence type="ECO:0000256" key="4">
    <source>
        <dbReference type="ARBA" id="ARBA00022692"/>
    </source>
</evidence>
<evidence type="ECO:0000256" key="6">
    <source>
        <dbReference type="ARBA" id="ARBA00022989"/>
    </source>
</evidence>
<dbReference type="GO" id="GO:0006865">
    <property type="term" value="P:amino acid transport"/>
    <property type="evidence" value="ECO:0007669"/>
    <property type="project" value="UniProtKB-KW"/>
</dbReference>
<evidence type="ECO:0000256" key="1">
    <source>
        <dbReference type="ARBA" id="ARBA00004651"/>
    </source>
</evidence>
<feature type="transmembrane region" description="Helical" evidence="9">
    <location>
        <begin position="191"/>
        <end position="216"/>
    </location>
</feature>
<sequence length="295" mass="31215">MYTIDFAMTLFVNGVITGSVYVLVAMGLTLIFGILHVVNFAHGEFYMLGGYFGIVAVMYSGMPLLAALLVCMVLIALIGMLAERLVFRPIRGRDPTDSIISSFGLAVAMQNAALLVFGPQPQIIRTEMARVTFSIFGVFMTLQRAIIPIIAAVLVIVFHLVLRYTWTGRALRAVAQHPTVATLSGVDVNRVALATFAIGAALAAGAGVMMSSVFMVQPAVGNTIALKAFTVVILGGMGNIYGAVAAGLLLGIVESFVSGYISNEAREIVGFALVILVLMVQPSGLFSFGKAVDRA</sequence>
<keyword evidence="6 9" id="KW-1133">Transmembrane helix</keyword>
<evidence type="ECO:0000313" key="10">
    <source>
        <dbReference type="EMBL" id="MCP1335129.1"/>
    </source>
</evidence>
<evidence type="ECO:0000256" key="5">
    <source>
        <dbReference type="ARBA" id="ARBA00022970"/>
    </source>
</evidence>
<feature type="transmembrane region" description="Helical" evidence="9">
    <location>
        <begin position="228"/>
        <end position="253"/>
    </location>
</feature>
<dbReference type="GO" id="GO:0005886">
    <property type="term" value="C:plasma membrane"/>
    <property type="evidence" value="ECO:0007669"/>
    <property type="project" value="UniProtKB-SubCell"/>
</dbReference>
<gene>
    <name evidence="10" type="ORF">NJQ99_01760</name>
</gene>
<keyword evidence="2" id="KW-0813">Transport</keyword>
<evidence type="ECO:0000256" key="3">
    <source>
        <dbReference type="ARBA" id="ARBA00022475"/>
    </source>
</evidence>
<evidence type="ECO:0000256" key="7">
    <source>
        <dbReference type="ARBA" id="ARBA00023136"/>
    </source>
</evidence>
<proteinExistence type="inferred from homology"/>